<keyword evidence="2" id="KW-1133">Transmembrane helix</keyword>
<dbReference type="RefSeq" id="WP_055634657.1">
    <property type="nucleotide sequence ID" value="NZ_JBIRRP010000014.1"/>
</dbReference>
<organism evidence="3 4">
    <name type="scientific">Streptomyces griseoruber</name>
    <dbReference type="NCBI Taxonomy" id="1943"/>
    <lineage>
        <taxon>Bacteria</taxon>
        <taxon>Bacillati</taxon>
        <taxon>Actinomycetota</taxon>
        <taxon>Actinomycetes</taxon>
        <taxon>Kitasatosporales</taxon>
        <taxon>Streptomycetaceae</taxon>
        <taxon>Streptomyces</taxon>
    </lineage>
</organism>
<keyword evidence="2" id="KW-0472">Membrane</keyword>
<reference evidence="3 4" key="1">
    <citation type="submission" date="2015-10" db="EMBL/GenBank/DDBJ databases">
        <title>Draft genome sequence of Streptomyces griseoruber DSM 40281, type strain for the species Streptomyces griseoruber.</title>
        <authorList>
            <person name="Ruckert C."/>
            <person name="Winkler A."/>
            <person name="Kalinowski J."/>
            <person name="Kampfer P."/>
            <person name="Glaeser S."/>
        </authorList>
    </citation>
    <scope>NUCLEOTIDE SEQUENCE [LARGE SCALE GENOMIC DNA]</scope>
    <source>
        <strain evidence="3 4">DSM 40281</strain>
    </source>
</reference>
<keyword evidence="2" id="KW-0812">Transmembrane</keyword>
<dbReference type="OrthoDB" id="63984at2"/>
<dbReference type="STRING" id="1943.AQJ64_37205"/>
<name>A0A117R8A5_9ACTN</name>
<evidence type="ECO:0000313" key="3">
    <source>
        <dbReference type="EMBL" id="KUN76606.1"/>
    </source>
</evidence>
<sequence>MSRSALSPRHQAKARRPDTSSGWAPTASTITLLTALGILVVGQMYTVLALLNPMARSLHTTRGAGKNAVTSRKRR</sequence>
<keyword evidence="4" id="KW-1185">Reference proteome</keyword>
<dbReference type="AlphaFoldDB" id="A0A117R8A5"/>
<accession>A0A117R8A5</accession>
<evidence type="ECO:0000256" key="1">
    <source>
        <dbReference type="SAM" id="MobiDB-lite"/>
    </source>
</evidence>
<dbReference type="Proteomes" id="UP000052982">
    <property type="component" value="Unassembled WGS sequence"/>
</dbReference>
<evidence type="ECO:0000313" key="4">
    <source>
        <dbReference type="Proteomes" id="UP000052982"/>
    </source>
</evidence>
<evidence type="ECO:0000256" key="2">
    <source>
        <dbReference type="SAM" id="Phobius"/>
    </source>
</evidence>
<protein>
    <submittedName>
        <fullName evidence="3">Uncharacterized protein</fullName>
    </submittedName>
</protein>
<feature type="transmembrane region" description="Helical" evidence="2">
    <location>
        <begin position="30"/>
        <end position="51"/>
    </location>
</feature>
<dbReference type="EMBL" id="LMWW01000065">
    <property type="protein sequence ID" value="KUN76606.1"/>
    <property type="molecule type" value="Genomic_DNA"/>
</dbReference>
<feature type="region of interest" description="Disordered" evidence="1">
    <location>
        <begin position="1"/>
        <end position="25"/>
    </location>
</feature>
<comment type="caution">
    <text evidence="3">The sequence shown here is derived from an EMBL/GenBank/DDBJ whole genome shotgun (WGS) entry which is preliminary data.</text>
</comment>
<proteinExistence type="predicted"/>
<gene>
    <name evidence="3" type="ORF">AQJ64_37205</name>
</gene>